<dbReference type="Gene3D" id="3.40.640.10">
    <property type="entry name" value="Type I PLP-dependent aspartate aminotransferase-like (Major domain)"/>
    <property type="match status" value="1"/>
</dbReference>
<evidence type="ECO:0000256" key="9">
    <source>
        <dbReference type="ARBA" id="ARBA00022898"/>
    </source>
</evidence>
<evidence type="ECO:0000256" key="3">
    <source>
        <dbReference type="ARBA" id="ARBA00006376"/>
    </source>
</evidence>
<comment type="subunit">
    <text evidence="4">Homodimer.</text>
</comment>
<feature type="region of interest" description="Disordered" evidence="10">
    <location>
        <begin position="1"/>
        <end position="23"/>
    </location>
</feature>
<comment type="similarity">
    <text evidence="3">Belongs to the SHMT family.</text>
</comment>
<dbReference type="HAMAP" id="MF_00051">
    <property type="entry name" value="SHMT"/>
    <property type="match status" value="1"/>
</dbReference>
<dbReference type="InterPro" id="IPR001085">
    <property type="entry name" value="Ser_HO-MeTrfase"/>
</dbReference>
<evidence type="ECO:0000256" key="10">
    <source>
        <dbReference type="SAM" id="MobiDB-lite"/>
    </source>
</evidence>
<dbReference type="PANTHER" id="PTHR11680">
    <property type="entry name" value="SERINE HYDROXYMETHYLTRANSFERASE"/>
    <property type="match status" value="1"/>
</dbReference>
<evidence type="ECO:0000313" key="12">
    <source>
        <dbReference type="EMBL" id="CAB4779200.1"/>
    </source>
</evidence>
<dbReference type="AlphaFoldDB" id="A0A6J6W488"/>
<evidence type="ECO:0000256" key="2">
    <source>
        <dbReference type="ARBA" id="ARBA00004496"/>
    </source>
</evidence>
<dbReference type="Pfam" id="PF00464">
    <property type="entry name" value="SHMT"/>
    <property type="match status" value="1"/>
</dbReference>
<keyword evidence="6" id="KW-0554">One-carbon metabolism</keyword>
<evidence type="ECO:0000256" key="5">
    <source>
        <dbReference type="ARBA" id="ARBA00022490"/>
    </source>
</evidence>
<dbReference type="GO" id="GO:0004372">
    <property type="term" value="F:glycine hydroxymethyltransferase activity"/>
    <property type="evidence" value="ECO:0007669"/>
    <property type="project" value="InterPro"/>
</dbReference>
<dbReference type="FunFam" id="3.40.640.10:FF:000001">
    <property type="entry name" value="Serine hydroxymethyltransferase"/>
    <property type="match status" value="1"/>
</dbReference>
<feature type="domain" description="Serine hydroxymethyltransferase-like" evidence="11">
    <location>
        <begin position="38"/>
        <end position="419"/>
    </location>
</feature>
<dbReference type="InterPro" id="IPR039429">
    <property type="entry name" value="SHMT-like_dom"/>
</dbReference>
<evidence type="ECO:0000259" key="11">
    <source>
        <dbReference type="Pfam" id="PF00464"/>
    </source>
</evidence>
<evidence type="ECO:0000256" key="1">
    <source>
        <dbReference type="ARBA" id="ARBA00001933"/>
    </source>
</evidence>
<comment type="cofactor">
    <cofactor evidence="1">
        <name>pyridoxal 5'-phosphate</name>
        <dbReference type="ChEBI" id="CHEBI:597326"/>
    </cofactor>
</comment>
<evidence type="ECO:0000256" key="7">
    <source>
        <dbReference type="ARBA" id="ARBA00022605"/>
    </source>
</evidence>
<protein>
    <submittedName>
        <fullName evidence="12">Unannotated protein</fullName>
    </submittedName>
</protein>
<evidence type="ECO:0000256" key="8">
    <source>
        <dbReference type="ARBA" id="ARBA00022679"/>
    </source>
</evidence>
<name>A0A6J6W488_9ZZZZ</name>
<dbReference type="InterPro" id="IPR049943">
    <property type="entry name" value="Ser_HO-MeTrfase-like"/>
</dbReference>
<evidence type="ECO:0000256" key="6">
    <source>
        <dbReference type="ARBA" id="ARBA00022563"/>
    </source>
</evidence>
<keyword evidence="5" id="KW-0963">Cytoplasm</keyword>
<comment type="subcellular location">
    <subcellularLocation>
        <location evidence="2">Cytoplasm</location>
    </subcellularLocation>
</comment>
<dbReference type="SUPFAM" id="SSF53383">
    <property type="entry name" value="PLP-dependent transferases"/>
    <property type="match status" value="1"/>
</dbReference>
<dbReference type="NCBIfam" id="NF000586">
    <property type="entry name" value="PRK00011.1"/>
    <property type="match status" value="1"/>
</dbReference>
<dbReference type="GO" id="GO:0030170">
    <property type="term" value="F:pyridoxal phosphate binding"/>
    <property type="evidence" value="ECO:0007669"/>
    <property type="project" value="InterPro"/>
</dbReference>
<dbReference type="InterPro" id="IPR015422">
    <property type="entry name" value="PyrdxlP-dep_Trfase_small"/>
</dbReference>
<dbReference type="PIRSF" id="PIRSF000412">
    <property type="entry name" value="SHMT"/>
    <property type="match status" value="1"/>
</dbReference>
<keyword evidence="8" id="KW-0808">Transferase</keyword>
<dbReference type="InterPro" id="IPR015424">
    <property type="entry name" value="PyrdxlP-dep_Trfase"/>
</dbReference>
<evidence type="ECO:0000256" key="4">
    <source>
        <dbReference type="ARBA" id="ARBA00011738"/>
    </source>
</evidence>
<sequence length="455" mass="49004">MTADTSDASTNSPLSTNTLKTERKNTVAHSPFDAWITGDDEVTSLLAQEWTRQISSVQLIASENFTSPSVMAATGSIMTNKYAEGYPGRRYYGGNQIVDEMEDLARRRLTSLFGAEHANVQPHSGANANVAVYQALLNPGDTILAMRLDQGGHLTHGSPASITSKIWRFVSYGVTPRSDDPNQPGEIIDFDNVRDLALKERPKLIVAGATAYSRQIDPVIFREIADEVGALLMFDSAHPAGLIAGGSHPNPTPYADAVTFTTHKTLRGPRGGAILCREEHAKKIDSAVFPGQQGGPLEHAIAAKAVAFREASQASFHTYTEQVVANARAFAAALATEGFRIVSGGTDNHQVILDLRDFDAELNGKVAQEVLDRAGITTNRNQIPDDPRSPFITSGLRLGTPAQTTAGMKEGEFAQIASLLARALRQREDEAAITQIRTEIGELCAGFNPYANFVS</sequence>
<dbReference type="GO" id="GO:0019264">
    <property type="term" value="P:glycine biosynthetic process from serine"/>
    <property type="evidence" value="ECO:0007669"/>
    <property type="project" value="InterPro"/>
</dbReference>
<gene>
    <name evidence="12" type="ORF">UFOPK2958_00411</name>
</gene>
<reference evidence="12" key="1">
    <citation type="submission" date="2020-05" db="EMBL/GenBank/DDBJ databases">
        <authorList>
            <person name="Chiriac C."/>
            <person name="Salcher M."/>
            <person name="Ghai R."/>
            <person name="Kavagutti S V."/>
        </authorList>
    </citation>
    <scope>NUCLEOTIDE SEQUENCE</scope>
</reference>
<keyword evidence="9" id="KW-0663">Pyridoxal phosphate</keyword>
<feature type="compositionally biased region" description="Polar residues" evidence="10">
    <location>
        <begin position="1"/>
        <end position="19"/>
    </location>
</feature>
<dbReference type="Gene3D" id="3.90.1150.10">
    <property type="entry name" value="Aspartate Aminotransferase, domain 1"/>
    <property type="match status" value="1"/>
</dbReference>
<keyword evidence="7" id="KW-0028">Amino-acid biosynthesis</keyword>
<dbReference type="GO" id="GO:0005829">
    <property type="term" value="C:cytosol"/>
    <property type="evidence" value="ECO:0007669"/>
    <property type="project" value="TreeGrafter"/>
</dbReference>
<organism evidence="12">
    <name type="scientific">freshwater metagenome</name>
    <dbReference type="NCBI Taxonomy" id="449393"/>
    <lineage>
        <taxon>unclassified sequences</taxon>
        <taxon>metagenomes</taxon>
        <taxon>ecological metagenomes</taxon>
    </lineage>
</organism>
<accession>A0A6J6W488</accession>
<dbReference type="EMBL" id="CAFAAB010000030">
    <property type="protein sequence ID" value="CAB4779200.1"/>
    <property type="molecule type" value="Genomic_DNA"/>
</dbReference>
<dbReference type="InterPro" id="IPR015421">
    <property type="entry name" value="PyrdxlP-dep_Trfase_major"/>
</dbReference>
<proteinExistence type="inferred from homology"/>
<dbReference type="CDD" id="cd00378">
    <property type="entry name" value="SHMT"/>
    <property type="match status" value="1"/>
</dbReference>
<dbReference type="GO" id="GO:0035999">
    <property type="term" value="P:tetrahydrofolate interconversion"/>
    <property type="evidence" value="ECO:0007669"/>
    <property type="project" value="InterPro"/>
</dbReference>
<dbReference type="PANTHER" id="PTHR11680:SF50">
    <property type="entry name" value="SERINE HYDROXYMETHYLTRANSFERASE"/>
    <property type="match status" value="1"/>
</dbReference>